<keyword evidence="3" id="KW-1185">Reference proteome</keyword>
<dbReference type="Proteomes" id="UP000011761">
    <property type="component" value="Unassembled WGS sequence"/>
</dbReference>
<gene>
    <name evidence="2" type="ORF">BAUCODRAFT_35451</name>
</gene>
<evidence type="ECO:0000313" key="3">
    <source>
        <dbReference type="Proteomes" id="UP000011761"/>
    </source>
</evidence>
<dbReference type="OrthoDB" id="3852581at2759"/>
<dbReference type="GeneID" id="19112703"/>
<dbReference type="RefSeq" id="XP_007677483.1">
    <property type="nucleotide sequence ID" value="XM_007679293.1"/>
</dbReference>
<dbReference type="STRING" id="717646.M2N9I2"/>
<dbReference type="PROSITE" id="PS50097">
    <property type="entry name" value="BTB"/>
    <property type="match status" value="1"/>
</dbReference>
<dbReference type="InterPro" id="IPR000210">
    <property type="entry name" value="BTB/POZ_dom"/>
</dbReference>
<organism evidence="2 3">
    <name type="scientific">Baudoinia panamericana (strain UAMH 10762)</name>
    <name type="common">Angels' share fungus</name>
    <name type="synonym">Baudoinia compniacensis (strain UAMH 10762)</name>
    <dbReference type="NCBI Taxonomy" id="717646"/>
    <lineage>
        <taxon>Eukaryota</taxon>
        <taxon>Fungi</taxon>
        <taxon>Dikarya</taxon>
        <taxon>Ascomycota</taxon>
        <taxon>Pezizomycotina</taxon>
        <taxon>Dothideomycetes</taxon>
        <taxon>Dothideomycetidae</taxon>
        <taxon>Mycosphaerellales</taxon>
        <taxon>Teratosphaeriaceae</taxon>
        <taxon>Baudoinia</taxon>
    </lineage>
</organism>
<dbReference type="HOGENOM" id="CLU_1004681_0_0_1"/>
<name>M2N9I2_BAUPA</name>
<evidence type="ECO:0000313" key="2">
    <source>
        <dbReference type="EMBL" id="EMC95470.1"/>
    </source>
</evidence>
<protein>
    <recommendedName>
        <fullName evidence="1">BTB domain-containing protein</fullName>
    </recommendedName>
</protein>
<evidence type="ECO:0000259" key="1">
    <source>
        <dbReference type="PROSITE" id="PS50097"/>
    </source>
</evidence>
<dbReference type="SUPFAM" id="SSF54695">
    <property type="entry name" value="POZ domain"/>
    <property type="match status" value="1"/>
</dbReference>
<feature type="domain" description="BTB" evidence="1">
    <location>
        <begin position="34"/>
        <end position="103"/>
    </location>
</feature>
<dbReference type="AlphaFoldDB" id="M2N9I2"/>
<dbReference type="Pfam" id="PF00651">
    <property type="entry name" value="BTB"/>
    <property type="match status" value="1"/>
</dbReference>
<proteinExistence type="predicted"/>
<dbReference type="OMA" id="AISEAFC"/>
<dbReference type="PANTHER" id="PTHR47843:SF5">
    <property type="entry name" value="BTB_POZ DOMAIN PROTEIN"/>
    <property type="match status" value="1"/>
</dbReference>
<dbReference type="PANTHER" id="PTHR47843">
    <property type="entry name" value="BTB DOMAIN-CONTAINING PROTEIN-RELATED"/>
    <property type="match status" value="1"/>
</dbReference>
<dbReference type="KEGG" id="bcom:BAUCODRAFT_35451"/>
<reference evidence="2 3" key="1">
    <citation type="journal article" date="2012" name="PLoS Pathog.">
        <title>Diverse lifestyles and strategies of plant pathogenesis encoded in the genomes of eighteen Dothideomycetes fungi.</title>
        <authorList>
            <person name="Ohm R.A."/>
            <person name="Feau N."/>
            <person name="Henrissat B."/>
            <person name="Schoch C.L."/>
            <person name="Horwitz B.A."/>
            <person name="Barry K.W."/>
            <person name="Condon B.J."/>
            <person name="Copeland A.C."/>
            <person name="Dhillon B."/>
            <person name="Glaser F."/>
            <person name="Hesse C.N."/>
            <person name="Kosti I."/>
            <person name="LaButti K."/>
            <person name="Lindquist E.A."/>
            <person name="Lucas S."/>
            <person name="Salamov A.A."/>
            <person name="Bradshaw R.E."/>
            <person name="Ciuffetti L."/>
            <person name="Hamelin R.C."/>
            <person name="Kema G.H.J."/>
            <person name="Lawrence C."/>
            <person name="Scott J.A."/>
            <person name="Spatafora J.W."/>
            <person name="Turgeon B.G."/>
            <person name="de Wit P.J.G.M."/>
            <person name="Zhong S."/>
            <person name="Goodwin S.B."/>
            <person name="Grigoriev I.V."/>
        </authorList>
    </citation>
    <scope>NUCLEOTIDE SEQUENCE [LARGE SCALE GENOMIC DNA]</scope>
    <source>
        <strain evidence="2 3">UAMH 10762</strain>
    </source>
</reference>
<dbReference type="Gene3D" id="3.30.710.10">
    <property type="entry name" value="Potassium Channel Kv1.1, Chain A"/>
    <property type="match status" value="1"/>
</dbReference>
<dbReference type="eggNOG" id="ENOG502RME6">
    <property type="taxonomic scope" value="Eukaryota"/>
</dbReference>
<sequence length="277" mass="31322">MASGAHTPAQPQKQGDYWKLVANTKELLKSGEFSDLRLICPGRTWDVHKAIVCPQSTFVAEECRGNAIKVSDGDMVYLPNNTDPLTIDALLNYMYTSGWETPSEMVGTGRKADFSIRLFVSAGKLGIDDLRAQIMKKARTWLYEKDQAPDYCTDLIRAIYAYLPDSAPLRDAMLASVMDHVQELYRKPDKHKRFHDRMKAYLPVFMKDVYDAILARYDASIAESTLRKHKRYKCPKCAAAFVMDESVNGQAWCVNCGAKRSVDAWKNYLVKDAIEGV</sequence>
<dbReference type="InterPro" id="IPR011333">
    <property type="entry name" value="SKP1/BTB/POZ_sf"/>
</dbReference>
<accession>M2N9I2</accession>
<dbReference type="EMBL" id="KB445557">
    <property type="protein sequence ID" value="EMC95470.1"/>
    <property type="molecule type" value="Genomic_DNA"/>
</dbReference>